<dbReference type="RefSeq" id="WP_006973590.1">
    <property type="nucleotide sequence ID" value="NZ_ABCS01000049.1"/>
</dbReference>
<sequence>MNDNECRSIEEAPPSHPEDGVDRRGFMRMLGAASVPLLAQACVDEAADEAPAGLERMRGTNPPTTTSVQVWRSRKNQPIVSREEHLSIDPALTAYLSLGDQCRVIRDTGEYALYTVGQIRNENPDSRVRMGMGARCRLGTTNTFNATLSTTVVAQGLSDQEASAQNEFVERLVDDGHSQSFIAIAPHGGFIERYTDDQAELMQSSLAGKGASSWLCKGYRSGRSGCARASATSSLVCSRARASRSPCPPRSTSTPATAPTTWSTG</sequence>
<dbReference type="Gene3D" id="3.40.630.100">
    <property type="entry name" value="Poly-gamma-glutamate hydrolase, zinc-binding motif"/>
    <property type="match status" value="1"/>
</dbReference>
<evidence type="ECO:0000313" key="3">
    <source>
        <dbReference type="Proteomes" id="UP000005801"/>
    </source>
</evidence>
<proteinExistence type="predicted"/>
<dbReference type="AlphaFoldDB" id="A6GA48"/>
<accession>A6GA48</accession>
<name>A6GA48_9BACT</name>
<comment type="caution">
    <text evidence="2">The sequence shown here is derived from an EMBL/GenBank/DDBJ whole genome shotgun (WGS) entry which is preliminary data.</text>
</comment>
<evidence type="ECO:0000313" key="2">
    <source>
        <dbReference type="EMBL" id="EDM77261.1"/>
    </source>
</evidence>
<gene>
    <name evidence="2" type="ORF">PPSIR1_17415</name>
</gene>
<keyword evidence="3" id="KW-1185">Reference proteome</keyword>
<organism evidence="2 3">
    <name type="scientific">Plesiocystis pacifica SIR-1</name>
    <dbReference type="NCBI Taxonomy" id="391625"/>
    <lineage>
        <taxon>Bacteria</taxon>
        <taxon>Pseudomonadati</taxon>
        <taxon>Myxococcota</taxon>
        <taxon>Polyangia</taxon>
        <taxon>Nannocystales</taxon>
        <taxon>Nannocystaceae</taxon>
        <taxon>Plesiocystis</taxon>
    </lineage>
</organism>
<protein>
    <submittedName>
        <fullName evidence="2">Uncharacterized protein</fullName>
    </submittedName>
</protein>
<dbReference type="PROSITE" id="PS51318">
    <property type="entry name" value="TAT"/>
    <property type="match status" value="1"/>
</dbReference>
<dbReference type="InterPro" id="IPR038128">
    <property type="entry name" value="Gamma_PGA_hydro_sf"/>
</dbReference>
<dbReference type="eggNOG" id="COG4195">
    <property type="taxonomic scope" value="Bacteria"/>
</dbReference>
<feature type="region of interest" description="Disordered" evidence="1">
    <location>
        <begin position="1"/>
        <end position="22"/>
    </location>
</feature>
<dbReference type="InterPro" id="IPR006311">
    <property type="entry name" value="TAT_signal"/>
</dbReference>
<reference evidence="2 3" key="1">
    <citation type="submission" date="2007-06" db="EMBL/GenBank/DDBJ databases">
        <authorList>
            <person name="Shimkets L."/>
            <person name="Ferriera S."/>
            <person name="Johnson J."/>
            <person name="Kravitz S."/>
            <person name="Beeson K."/>
            <person name="Sutton G."/>
            <person name="Rogers Y.-H."/>
            <person name="Friedman R."/>
            <person name="Frazier M."/>
            <person name="Venter J.C."/>
        </authorList>
    </citation>
    <scope>NUCLEOTIDE SEQUENCE [LARGE SCALE GENOMIC DNA]</scope>
    <source>
        <strain evidence="2 3">SIR-1</strain>
    </source>
</reference>
<evidence type="ECO:0000256" key="1">
    <source>
        <dbReference type="SAM" id="MobiDB-lite"/>
    </source>
</evidence>
<dbReference type="Proteomes" id="UP000005801">
    <property type="component" value="Unassembled WGS sequence"/>
</dbReference>
<dbReference type="EMBL" id="ABCS01000049">
    <property type="protein sequence ID" value="EDM77261.1"/>
    <property type="molecule type" value="Genomic_DNA"/>
</dbReference>
<feature type="compositionally biased region" description="Basic and acidic residues" evidence="1">
    <location>
        <begin position="1"/>
        <end position="10"/>
    </location>
</feature>
<feature type="region of interest" description="Disordered" evidence="1">
    <location>
        <begin position="241"/>
        <end position="265"/>
    </location>
</feature>